<dbReference type="SUPFAM" id="SSF81901">
    <property type="entry name" value="HCP-like"/>
    <property type="match status" value="1"/>
</dbReference>
<dbReference type="Gene3D" id="1.25.40.10">
    <property type="entry name" value="Tetratricopeptide repeat domain"/>
    <property type="match status" value="2"/>
</dbReference>
<dbReference type="InterPro" id="IPR019734">
    <property type="entry name" value="TPR_rpt"/>
</dbReference>
<dbReference type="Proteomes" id="UP000838412">
    <property type="component" value="Chromosome 13"/>
</dbReference>
<evidence type="ECO:0000313" key="5">
    <source>
        <dbReference type="Proteomes" id="UP000838412"/>
    </source>
</evidence>
<proteinExistence type="inferred from homology"/>
<dbReference type="InterPro" id="IPR019412">
    <property type="entry name" value="IML2/TPR_39"/>
</dbReference>
<dbReference type="OrthoDB" id="43460at2759"/>
<sequence length="733" mass="82862">MAEGVTSPAGLGEEGNVNDSSSEGEQDCEFEDAVDRVNNLTQMDLATAIAEAIEGLDLFLNCRFAQAKSLMQPWKDHSPYHALGYGTILFMQAMMTFEKEDIKQAVVNLKSAISVCNRYRRRESWLESLSRSQKKSQVNQLTEVEIHSELCYAECLLQRACLTFVEDESLINFVKGALKIKNCHSCYKQCLYILENRTWEDPTLKVHFESGVRLGVGAFNVMISLLPGKILKLLEFVGFSGNKAFGLSQLQLGADLESLRAPLCSLYLIGYHTVVLYILGLGDGDLELADRILQPCLRKYPQGALFLFFAGRMAEVRGNIPEAIVKFEESIVAQSECRQFLFGALFLFFAGRMAEVRGNVPEAIGALFLFFAGRMAEVRGNVPEAIVKFEESIVAQLEWLQGALFLFFAGRMAEVCGNVPEAIVKFEESIGALFLFFAGRMAEVRGNVPEAILKFEESIVAQSEWRQFHHLCYWELMWCHAFLGDWLMAASYAERLFKDSKWSKACYMYQRAAFLVMCEDQTEDSRRNLLSLFRQVPVLKQRIAGKSLPIEKFAVDKSARYEEHQSLVLPGYELIYVWNGFTILGRRRELVEPVLSRVEATLQDLDREKGCTPLYHDDWCLATVLKGVCLKHLDHPTEAEGCFQEVVKCAAQIQNDQYLPAYACAELGFLYLQQSRLQEAKHHLEKVLTQYRGYRLESRLHFRVQAALSAVTVAMARADTPATAPREADVRGT</sequence>
<evidence type="ECO:0000256" key="2">
    <source>
        <dbReference type="ARBA" id="ARBA00022803"/>
    </source>
</evidence>
<reference evidence="4" key="1">
    <citation type="submission" date="2022-01" db="EMBL/GenBank/DDBJ databases">
        <authorList>
            <person name="Braso-Vives M."/>
        </authorList>
    </citation>
    <scope>NUCLEOTIDE SEQUENCE</scope>
</reference>
<dbReference type="Pfam" id="PF10300">
    <property type="entry name" value="Iml2-TPR_39"/>
    <property type="match status" value="2"/>
</dbReference>
<gene>
    <name evidence="4" type="primary">TTC39A</name>
    <name evidence="4" type="ORF">BLAG_LOCUS6916</name>
</gene>
<accession>A0A8K0ED42</accession>
<protein>
    <submittedName>
        <fullName evidence="4">TTC39A protein</fullName>
    </submittedName>
</protein>
<evidence type="ECO:0000313" key="4">
    <source>
        <dbReference type="EMBL" id="CAH1244219.1"/>
    </source>
</evidence>
<comment type="similarity">
    <text evidence="1">Belongs to the TTC39 family.</text>
</comment>
<dbReference type="AlphaFoldDB" id="A0A8K0ED42"/>
<dbReference type="SMART" id="SM00028">
    <property type="entry name" value="TPR"/>
    <property type="match status" value="6"/>
</dbReference>
<name>A0A8K0ED42_BRALA</name>
<keyword evidence="5" id="KW-1185">Reference proteome</keyword>
<dbReference type="PANTHER" id="PTHR31859">
    <property type="entry name" value="TETRATRICOPEPTIDE REPEAT PROTEIN 39 FAMILY MEMBER"/>
    <property type="match status" value="1"/>
</dbReference>
<evidence type="ECO:0000256" key="1">
    <source>
        <dbReference type="ARBA" id="ARBA00006400"/>
    </source>
</evidence>
<dbReference type="InterPro" id="IPR011990">
    <property type="entry name" value="TPR-like_helical_dom_sf"/>
</dbReference>
<dbReference type="SUPFAM" id="SSF48452">
    <property type="entry name" value="TPR-like"/>
    <property type="match status" value="1"/>
</dbReference>
<dbReference type="EMBL" id="OV696698">
    <property type="protein sequence ID" value="CAH1244219.1"/>
    <property type="molecule type" value="Genomic_DNA"/>
</dbReference>
<organism evidence="4 5">
    <name type="scientific">Branchiostoma lanceolatum</name>
    <name type="common">Common lancelet</name>
    <name type="synonym">Amphioxus lanceolatum</name>
    <dbReference type="NCBI Taxonomy" id="7740"/>
    <lineage>
        <taxon>Eukaryota</taxon>
        <taxon>Metazoa</taxon>
        <taxon>Chordata</taxon>
        <taxon>Cephalochordata</taxon>
        <taxon>Leptocardii</taxon>
        <taxon>Amphioxiformes</taxon>
        <taxon>Branchiostomatidae</taxon>
        <taxon>Branchiostoma</taxon>
    </lineage>
</organism>
<keyword evidence="2" id="KW-0802">TPR repeat</keyword>
<evidence type="ECO:0000256" key="3">
    <source>
        <dbReference type="SAM" id="MobiDB-lite"/>
    </source>
</evidence>
<dbReference type="PANTHER" id="PTHR31859:SF9">
    <property type="entry name" value="TETRATRICOPEPTIDE REPEAT PROTEIN 39B"/>
    <property type="match status" value="1"/>
</dbReference>
<feature type="region of interest" description="Disordered" evidence="3">
    <location>
        <begin position="1"/>
        <end position="27"/>
    </location>
</feature>